<organism evidence="2 3">
    <name type="scientific">Algibacter mikhailovii</name>
    <dbReference type="NCBI Taxonomy" id="425498"/>
    <lineage>
        <taxon>Bacteria</taxon>
        <taxon>Pseudomonadati</taxon>
        <taxon>Bacteroidota</taxon>
        <taxon>Flavobacteriia</taxon>
        <taxon>Flavobacteriales</taxon>
        <taxon>Flavobacteriaceae</taxon>
        <taxon>Algibacter</taxon>
    </lineage>
</organism>
<keyword evidence="3" id="KW-1185">Reference proteome</keyword>
<feature type="compositionally biased region" description="Acidic residues" evidence="1">
    <location>
        <begin position="181"/>
        <end position="212"/>
    </location>
</feature>
<dbReference type="Proteomes" id="UP000636004">
    <property type="component" value="Unassembled WGS sequence"/>
</dbReference>
<dbReference type="RefSeq" id="WP_189361428.1">
    <property type="nucleotide sequence ID" value="NZ_BMWZ01000006.1"/>
</dbReference>
<feature type="compositionally biased region" description="Acidic residues" evidence="1">
    <location>
        <begin position="153"/>
        <end position="174"/>
    </location>
</feature>
<reference evidence="2" key="1">
    <citation type="journal article" date="2014" name="Int. J. Syst. Evol. Microbiol.">
        <title>Complete genome sequence of Corynebacterium casei LMG S-19264T (=DSM 44701T), isolated from a smear-ripened cheese.</title>
        <authorList>
            <consortium name="US DOE Joint Genome Institute (JGI-PGF)"/>
            <person name="Walter F."/>
            <person name="Albersmeier A."/>
            <person name="Kalinowski J."/>
            <person name="Ruckert C."/>
        </authorList>
    </citation>
    <scope>NUCLEOTIDE SEQUENCE</scope>
    <source>
        <strain evidence="2">KCTC 12710</strain>
    </source>
</reference>
<evidence type="ECO:0000313" key="3">
    <source>
        <dbReference type="Proteomes" id="UP000636004"/>
    </source>
</evidence>
<reference evidence="2" key="2">
    <citation type="submission" date="2020-09" db="EMBL/GenBank/DDBJ databases">
        <authorList>
            <person name="Sun Q."/>
            <person name="Kim S."/>
        </authorList>
    </citation>
    <scope>NUCLEOTIDE SEQUENCE</scope>
    <source>
        <strain evidence="2">KCTC 12710</strain>
    </source>
</reference>
<protein>
    <submittedName>
        <fullName evidence="2">Uncharacterized protein</fullName>
    </submittedName>
</protein>
<dbReference type="EMBL" id="BMWZ01000006">
    <property type="protein sequence ID" value="GGZ86846.1"/>
    <property type="molecule type" value="Genomic_DNA"/>
</dbReference>
<proteinExistence type="predicted"/>
<gene>
    <name evidence="2" type="ORF">GCM10007028_26180</name>
</gene>
<evidence type="ECO:0000256" key="1">
    <source>
        <dbReference type="SAM" id="MobiDB-lite"/>
    </source>
</evidence>
<evidence type="ECO:0000313" key="2">
    <source>
        <dbReference type="EMBL" id="GGZ86846.1"/>
    </source>
</evidence>
<name>A0A918VBU7_9FLAO</name>
<dbReference type="PROSITE" id="PS51257">
    <property type="entry name" value="PROKAR_LIPOPROTEIN"/>
    <property type="match status" value="1"/>
</dbReference>
<feature type="compositionally biased region" description="Polar residues" evidence="1">
    <location>
        <begin position="225"/>
        <end position="236"/>
    </location>
</feature>
<dbReference type="AlphaFoldDB" id="A0A918VBU7"/>
<sequence>MRKLVFTIITIALVSFYSCNDGDIITVELDFEDTFESCGVTNLVLFKTKEDPSESLSLFLNGVTLEDILTVDEDGLFEKTYTINTTNPFNYRTYSNTDLPSDLFCSDIPNSEVIITQDIESTSGSADLKTVLTEDDNDGIPAILEDRNNNGNLEDDDTDNDGIPDYIDADDDGDNILTKDEDPDPNGDGDLSDALDSDGDSIPDYLDTDDDGDGVKTRDEENDSQDNNPANDTTNFEVGPDYLNPQVATTVPATGYRTHTIVQTYKVTLIIRDIDIQIISADFYDFGELENSALSQTRVGDPIFN</sequence>
<comment type="caution">
    <text evidence="2">The sequence shown here is derived from an EMBL/GenBank/DDBJ whole genome shotgun (WGS) entry which is preliminary data.</text>
</comment>
<feature type="region of interest" description="Disordered" evidence="1">
    <location>
        <begin position="137"/>
        <end position="243"/>
    </location>
</feature>
<accession>A0A918VBU7</accession>